<sequence>MSKEALNILDDVLGGKPTFGETIAAIRKCEDLTQVELAKKLGVSKQYLCDVENNRKSVSVDKAIKIAQALGQSKRLLVELALQEMLNKNHLNYSISLA</sequence>
<proteinExistence type="predicted"/>
<dbReference type="PANTHER" id="PTHR46797:SF1">
    <property type="entry name" value="METHYLPHOSPHONATE SYNTHASE"/>
    <property type="match status" value="1"/>
</dbReference>
<dbReference type="KEGG" id="fhi:FSC454_07000"/>
<feature type="domain" description="HTH cro/C1-type" evidence="2">
    <location>
        <begin position="23"/>
        <end position="77"/>
    </location>
</feature>
<protein>
    <recommendedName>
        <fullName evidence="2">HTH cro/C1-type domain-containing protein</fullName>
    </recommendedName>
</protein>
<evidence type="ECO:0000256" key="1">
    <source>
        <dbReference type="ARBA" id="ARBA00023125"/>
    </source>
</evidence>
<dbReference type="PANTHER" id="PTHR46797">
    <property type="entry name" value="HTH-TYPE TRANSCRIPTIONAL REGULATOR"/>
    <property type="match status" value="1"/>
</dbReference>
<accession>A0AAC9JAU5</accession>
<organism evidence="3 4">
    <name type="scientific">Francisella hispaniensis FSC454</name>
    <dbReference type="NCBI Taxonomy" id="1088883"/>
    <lineage>
        <taxon>Bacteria</taxon>
        <taxon>Pseudomonadati</taxon>
        <taxon>Pseudomonadota</taxon>
        <taxon>Gammaproteobacteria</taxon>
        <taxon>Thiotrichales</taxon>
        <taxon>Francisellaceae</taxon>
        <taxon>Francisella</taxon>
    </lineage>
</organism>
<dbReference type="GO" id="GO:0003677">
    <property type="term" value="F:DNA binding"/>
    <property type="evidence" value="ECO:0007669"/>
    <property type="project" value="UniProtKB-KW"/>
</dbReference>
<evidence type="ECO:0000313" key="4">
    <source>
        <dbReference type="Proteomes" id="UP000182459"/>
    </source>
</evidence>
<name>A0AAC9JAU5_9GAMM</name>
<evidence type="ECO:0000313" key="3">
    <source>
        <dbReference type="EMBL" id="APD50867.1"/>
    </source>
</evidence>
<dbReference type="InterPro" id="IPR001387">
    <property type="entry name" value="Cro/C1-type_HTH"/>
</dbReference>
<keyword evidence="1" id="KW-0238">DNA-binding</keyword>
<evidence type="ECO:0000259" key="2">
    <source>
        <dbReference type="PROSITE" id="PS50943"/>
    </source>
</evidence>
<reference evidence="3 4" key="1">
    <citation type="submission" date="2016-11" db="EMBL/GenBank/DDBJ databases">
        <authorList>
            <person name="Hagglund E."/>
            <person name="Bystrom M."/>
            <person name="Naslund J."/>
            <person name="Stenberg P."/>
            <person name="Sjodin A."/>
        </authorList>
    </citation>
    <scope>NUCLEOTIDE SEQUENCE [LARGE SCALE GENOMIC DNA]</scope>
    <source>
        <strain evidence="3 4">CCUG 58020</strain>
    </source>
</reference>
<dbReference type="GO" id="GO:0003700">
    <property type="term" value="F:DNA-binding transcription factor activity"/>
    <property type="evidence" value="ECO:0007669"/>
    <property type="project" value="TreeGrafter"/>
</dbReference>
<dbReference type="Gene3D" id="1.10.260.40">
    <property type="entry name" value="lambda repressor-like DNA-binding domains"/>
    <property type="match status" value="1"/>
</dbReference>
<gene>
    <name evidence="3" type="ORF">FSC454_07000</name>
</gene>
<dbReference type="RefSeq" id="WP_066047079.1">
    <property type="nucleotide sequence ID" value="NZ_CP018093.1"/>
</dbReference>
<dbReference type="InterPro" id="IPR010982">
    <property type="entry name" value="Lambda_DNA-bd_dom_sf"/>
</dbReference>
<dbReference type="GO" id="GO:0005829">
    <property type="term" value="C:cytosol"/>
    <property type="evidence" value="ECO:0007669"/>
    <property type="project" value="TreeGrafter"/>
</dbReference>
<dbReference type="EMBL" id="CP018093">
    <property type="protein sequence ID" value="APD50867.1"/>
    <property type="molecule type" value="Genomic_DNA"/>
</dbReference>
<dbReference type="AlphaFoldDB" id="A0AAC9JAU5"/>
<keyword evidence="4" id="KW-1185">Reference proteome</keyword>
<dbReference type="PROSITE" id="PS50943">
    <property type="entry name" value="HTH_CROC1"/>
    <property type="match status" value="1"/>
</dbReference>
<dbReference type="SMART" id="SM00530">
    <property type="entry name" value="HTH_XRE"/>
    <property type="match status" value="1"/>
</dbReference>
<dbReference type="Proteomes" id="UP000182459">
    <property type="component" value="Chromosome"/>
</dbReference>
<dbReference type="CDD" id="cd00093">
    <property type="entry name" value="HTH_XRE"/>
    <property type="match status" value="1"/>
</dbReference>
<dbReference type="Pfam" id="PF01381">
    <property type="entry name" value="HTH_3"/>
    <property type="match status" value="1"/>
</dbReference>
<dbReference type="InterPro" id="IPR050807">
    <property type="entry name" value="TransReg_Diox_bact_type"/>
</dbReference>
<dbReference type="SUPFAM" id="SSF47413">
    <property type="entry name" value="lambda repressor-like DNA-binding domains"/>
    <property type="match status" value="1"/>
</dbReference>